<name>A0A1C7E9E4_9BACL</name>
<dbReference type="SUPFAM" id="SSF53756">
    <property type="entry name" value="UDP-Glycosyltransferase/glycogen phosphorylase"/>
    <property type="match status" value="1"/>
</dbReference>
<dbReference type="Pfam" id="PF00534">
    <property type="entry name" value="Glycos_transf_1"/>
    <property type="match status" value="1"/>
</dbReference>
<accession>A0A1C7E9E4</accession>
<evidence type="ECO:0000313" key="2">
    <source>
        <dbReference type="EMBL" id="ANU20077.1"/>
    </source>
</evidence>
<evidence type="ECO:0000313" key="3">
    <source>
        <dbReference type="Proteomes" id="UP000092650"/>
    </source>
</evidence>
<sequence length="393" mass="44572">MNKLKILFAHDVPLIKNTTDGLMYSSTFTKKLWNRYLSHDIELTVCSRQLEKKIEDTANYGISSAENVYFKKIPSISSLKNMYHNRKIAKDILKESISGVDGVIVRLPSEIGLLTYQIAKGLQKPVLIEMVGCPEDAYKFHGSMLGKLYSKPAKKKYQKSLKSASYVLYVSKEFLQKKYPTQGLRASASNVLLSSKDQEVLEKRMKMIREKKYIYKIGIIGNLNVKYKGIDDALKAFSLLNKDLKIKLEIVGGGSSSIWKKKAAELNISDNVLFKGKLSNDEVINWLDTIDVYIQPSKTEGLPRALIEAMSRGCACVASDVGGIPELLSEKHLHKPNDYNRLYKKINSFIEIESSRLEAASTNIKKADEYLPDRLKDKRDNLYTKFFSDIRGK</sequence>
<dbReference type="EMBL" id="CP016539">
    <property type="protein sequence ID" value="ANU20077.1"/>
    <property type="molecule type" value="Genomic_DNA"/>
</dbReference>
<gene>
    <name evidence="2" type="ORF">BBI15_07540</name>
</gene>
<feature type="domain" description="Glycosyl transferase family 1" evidence="1">
    <location>
        <begin position="217"/>
        <end position="359"/>
    </location>
</feature>
<dbReference type="STRING" id="1038856.BBI15_07540"/>
<reference evidence="2" key="1">
    <citation type="submission" date="2016-10" db="EMBL/GenBank/DDBJ databases">
        <authorList>
            <person name="See-Too W.S."/>
        </authorList>
    </citation>
    <scope>NUCLEOTIDE SEQUENCE [LARGE SCALE GENOMIC DNA]</scope>
    <source>
        <strain evidence="2">DSM 23997</strain>
    </source>
</reference>
<dbReference type="AlphaFoldDB" id="A0A1C7E9E4"/>
<dbReference type="PANTHER" id="PTHR12526:SF630">
    <property type="entry name" value="GLYCOSYLTRANSFERASE"/>
    <property type="match status" value="1"/>
</dbReference>
<keyword evidence="3" id="KW-1185">Reference proteome</keyword>
<dbReference type="PANTHER" id="PTHR12526">
    <property type="entry name" value="GLYCOSYLTRANSFERASE"/>
    <property type="match status" value="1"/>
</dbReference>
<dbReference type="RefSeq" id="WP_068869832.1">
    <property type="nucleotide sequence ID" value="NZ_CP016539.2"/>
</dbReference>
<protein>
    <recommendedName>
        <fullName evidence="1">Glycosyl transferase family 1 domain-containing protein</fullName>
    </recommendedName>
</protein>
<dbReference type="InterPro" id="IPR001296">
    <property type="entry name" value="Glyco_trans_1"/>
</dbReference>
<dbReference type="OrthoDB" id="9813638at2"/>
<dbReference type="KEGG" id="ppla:BBI15_07540"/>
<organism evidence="2 3">
    <name type="scientific">Planococcus plakortidis</name>
    <dbReference type="NCBI Taxonomy" id="1038856"/>
    <lineage>
        <taxon>Bacteria</taxon>
        <taxon>Bacillati</taxon>
        <taxon>Bacillota</taxon>
        <taxon>Bacilli</taxon>
        <taxon>Bacillales</taxon>
        <taxon>Caryophanaceae</taxon>
        <taxon>Planococcus</taxon>
    </lineage>
</organism>
<evidence type="ECO:0000259" key="1">
    <source>
        <dbReference type="Pfam" id="PF00534"/>
    </source>
</evidence>
<dbReference type="Gene3D" id="3.40.50.2000">
    <property type="entry name" value="Glycogen Phosphorylase B"/>
    <property type="match status" value="2"/>
</dbReference>
<dbReference type="Proteomes" id="UP000092650">
    <property type="component" value="Chromosome"/>
</dbReference>
<dbReference type="GO" id="GO:0016757">
    <property type="term" value="F:glycosyltransferase activity"/>
    <property type="evidence" value="ECO:0007669"/>
    <property type="project" value="InterPro"/>
</dbReference>
<proteinExistence type="predicted"/>